<organism evidence="2 3">
    <name type="scientific">Reticulibacter mediterranei</name>
    <dbReference type="NCBI Taxonomy" id="2778369"/>
    <lineage>
        <taxon>Bacteria</taxon>
        <taxon>Bacillati</taxon>
        <taxon>Chloroflexota</taxon>
        <taxon>Ktedonobacteria</taxon>
        <taxon>Ktedonobacterales</taxon>
        <taxon>Reticulibacteraceae</taxon>
        <taxon>Reticulibacter</taxon>
    </lineage>
</organism>
<dbReference type="EMBL" id="BNJK01000001">
    <property type="protein sequence ID" value="GHO96151.1"/>
    <property type="molecule type" value="Genomic_DNA"/>
</dbReference>
<dbReference type="Proteomes" id="UP000597444">
    <property type="component" value="Unassembled WGS sequence"/>
</dbReference>
<keyword evidence="3" id="KW-1185">Reference proteome</keyword>
<gene>
    <name evidence="2" type="ORF">KSF_061990</name>
</gene>
<keyword evidence="1" id="KW-1133">Transmembrane helix</keyword>
<evidence type="ECO:0000256" key="1">
    <source>
        <dbReference type="SAM" id="Phobius"/>
    </source>
</evidence>
<name>A0A8J3ITY8_9CHLR</name>
<dbReference type="AlphaFoldDB" id="A0A8J3ITY8"/>
<evidence type="ECO:0000313" key="3">
    <source>
        <dbReference type="Proteomes" id="UP000597444"/>
    </source>
</evidence>
<accession>A0A8J3ITY8</accession>
<sequence length="106" mass="12242">MVHAMSTFAWLTWAMTGILVVIGFVTHLVLYHKGAFKTGLQERVQRLAPMTLSREITRNETDYYLSVGVNQRPWDSYSLRLLRMFICSAILVSLFFIGLILYAFPH</sequence>
<keyword evidence="1" id="KW-0472">Membrane</keyword>
<feature type="transmembrane region" description="Helical" evidence="1">
    <location>
        <begin position="12"/>
        <end position="31"/>
    </location>
</feature>
<proteinExistence type="predicted"/>
<keyword evidence="1" id="KW-0812">Transmembrane</keyword>
<evidence type="ECO:0000313" key="2">
    <source>
        <dbReference type="EMBL" id="GHO96151.1"/>
    </source>
</evidence>
<feature type="transmembrane region" description="Helical" evidence="1">
    <location>
        <begin position="81"/>
        <end position="104"/>
    </location>
</feature>
<comment type="caution">
    <text evidence="2">The sequence shown here is derived from an EMBL/GenBank/DDBJ whole genome shotgun (WGS) entry which is preliminary data.</text>
</comment>
<evidence type="ECO:0008006" key="4">
    <source>
        <dbReference type="Google" id="ProtNLM"/>
    </source>
</evidence>
<protein>
    <recommendedName>
        <fullName evidence="4">Universal stress protein B</fullName>
    </recommendedName>
</protein>
<reference evidence="2" key="1">
    <citation type="submission" date="2020-10" db="EMBL/GenBank/DDBJ databases">
        <title>Taxonomic study of unclassified bacteria belonging to the class Ktedonobacteria.</title>
        <authorList>
            <person name="Yabe S."/>
            <person name="Wang C.M."/>
            <person name="Zheng Y."/>
            <person name="Sakai Y."/>
            <person name="Cavaletti L."/>
            <person name="Monciardini P."/>
            <person name="Donadio S."/>
        </authorList>
    </citation>
    <scope>NUCLEOTIDE SEQUENCE</scope>
    <source>
        <strain evidence="2">ID150040</strain>
    </source>
</reference>